<feature type="transmembrane region" description="Helical" evidence="1">
    <location>
        <begin position="141"/>
        <end position="162"/>
    </location>
</feature>
<proteinExistence type="predicted"/>
<evidence type="ECO:0000313" key="3">
    <source>
        <dbReference type="Proteomes" id="UP000292346"/>
    </source>
</evidence>
<accession>A0A4R0HG34</accession>
<keyword evidence="1" id="KW-0812">Transmembrane</keyword>
<dbReference type="RefSeq" id="WP_131338686.1">
    <property type="nucleotide sequence ID" value="NZ_SJJZ01000002.1"/>
</dbReference>
<dbReference type="EMBL" id="SJJZ01000002">
    <property type="protein sequence ID" value="TCC07832.1"/>
    <property type="molecule type" value="Genomic_DNA"/>
</dbReference>
<dbReference type="OrthoDB" id="3294220at2"/>
<feature type="transmembrane region" description="Helical" evidence="1">
    <location>
        <begin position="52"/>
        <end position="73"/>
    </location>
</feature>
<name>A0A4R0HG34_9ACTN</name>
<dbReference type="Proteomes" id="UP000292346">
    <property type="component" value="Unassembled WGS sequence"/>
</dbReference>
<feature type="transmembrane region" description="Helical" evidence="1">
    <location>
        <begin position="169"/>
        <end position="195"/>
    </location>
</feature>
<dbReference type="Pfam" id="PF12730">
    <property type="entry name" value="ABC2_membrane_4"/>
    <property type="match status" value="1"/>
</dbReference>
<feature type="transmembrane region" description="Helical" evidence="1">
    <location>
        <begin position="215"/>
        <end position="239"/>
    </location>
</feature>
<keyword evidence="1" id="KW-1133">Transmembrane helix</keyword>
<feature type="transmembrane region" description="Helical" evidence="1">
    <location>
        <begin position="12"/>
        <end position="32"/>
    </location>
</feature>
<keyword evidence="3" id="KW-1185">Reference proteome</keyword>
<dbReference type="AlphaFoldDB" id="A0A4R0HG34"/>
<reference evidence="2 3" key="1">
    <citation type="submission" date="2019-02" db="EMBL/GenBank/DDBJ databases">
        <title>Kribbella capetownensis sp. nov. and Kribbella speibonae sp. nov., isolated from soil.</title>
        <authorList>
            <person name="Curtis S.M."/>
            <person name="Norton I."/>
            <person name="Everest G.J."/>
            <person name="Meyers P.R."/>
        </authorList>
    </citation>
    <scope>NUCLEOTIDE SEQUENCE [LARGE SCALE GENOMIC DNA]</scope>
    <source>
        <strain evidence="2 3">KCTC 29219</strain>
    </source>
</reference>
<keyword evidence="1" id="KW-0472">Membrane</keyword>
<evidence type="ECO:0000256" key="1">
    <source>
        <dbReference type="SAM" id="Phobius"/>
    </source>
</evidence>
<organism evidence="2 3">
    <name type="scientific">Kribbella soli</name>
    <dbReference type="NCBI Taxonomy" id="1124743"/>
    <lineage>
        <taxon>Bacteria</taxon>
        <taxon>Bacillati</taxon>
        <taxon>Actinomycetota</taxon>
        <taxon>Actinomycetes</taxon>
        <taxon>Propionibacteriales</taxon>
        <taxon>Kribbellaceae</taxon>
        <taxon>Kribbella</taxon>
    </lineage>
</organism>
<sequence>MKALRAELTKLTSLPGVWIAVAIGLVLPAGVTVLNASNSRSVPSADTGFRELAIGVVAAIVIGVVAISSEYLAEGEESGGSRQITTSLTAVPSRSRFLLAKTAAVAGTVGLLALISSAITLTATDLTSADVSIGTSDLPRVLGIAAYWIFSALLAAGITLVTRSGIIPLSVLIVNISVVSVSFLLTKVTRLAYYFPDLAGTHLFLRDSDGPVDLTPVAGGLVMGLWVAVIAGIGAAAFVRRDA</sequence>
<protein>
    <submittedName>
        <fullName evidence="2">ABC transporter permease</fullName>
    </submittedName>
</protein>
<gene>
    <name evidence="2" type="ORF">E0H45_17960</name>
</gene>
<feature type="transmembrane region" description="Helical" evidence="1">
    <location>
        <begin position="98"/>
        <end position="121"/>
    </location>
</feature>
<evidence type="ECO:0000313" key="2">
    <source>
        <dbReference type="EMBL" id="TCC07832.1"/>
    </source>
</evidence>
<comment type="caution">
    <text evidence="2">The sequence shown here is derived from an EMBL/GenBank/DDBJ whole genome shotgun (WGS) entry which is preliminary data.</text>
</comment>